<accession>A0A4P9YIB4</accession>
<proteinExistence type="predicted"/>
<evidence type="ECO:0000313" key="3">
    <source>
        <dbReference type="Proteomes" id="UP000281549"/>
    </source>
</evidence>
<feature type="coiled-coil region" evidence="1">
    <location>
        <begin position="97"/>
        <end position="135"/>
    </location>
</feature>
<dbReference type="EMBL" id="ML005249">
    <property type="protein sequence ID" value="RKP19303.1"/>
    <property type="molecule type" value="Genomic_DNA"/>
</dbReference>
<evidence type="ECO:0000313" key="2">
    <source>
        <dbReference type="EMBL" id="RKP19303.1"/>
    </source>
</evidence>
<organism evidence="2 3">
    <name type="scientific">Rozella allomycis (strain CSF55)</name>
    <dbReference type="NCBI Taxonomy" id="988480"/>
    <lineage>
        <taxon>Eukaryota</taxon>
        <taxon>Fungi</taxon>
        <taxon>Fungi incertae sedis</taxon>
        <taxon>Cryptomycota</taxon>
        <taxon>Cryptomycota incertae sedis</taxon>
        <taxon>Rozella</taxon>
    </lineage>
</organism>
<dbReference type="Proteomes" id="UP000281549">
    <property type="component" value="Unassembled WGS sequence"/>
</dbReference>
<protein>
    <submittedName>
        <fullName evidence="2">Uncharacterized protein</fullName>
    </submittedName>
</protein>
<sequence length="272" mass="31289">MCIAIQADLDATAEQVKEKIKQNFGQNHKNAYFQDKKFSVDLIPVETMKNEKMRSILKRNNGKAPFALVWPEDKNLSPLIQDFRNLLTEDLLLGEKLGKIKATRENEKLKAEREKEEVNEEKIGLEVENNDLSQDDISLLGSNRLEDPENMSFDAILKNIANCIKLCILEPEKVTREFIIWVMTLINQARPETGKKELEVALERKEDIIKEKEKLLHKRLDAICKSHERLAFQLFAAKFQIEHTKAVKELPGVCNAKFDFSSSISSILMHVK</sequence>
<name>A0A4P9YIB4_ROZAC</name>
<gene>
    <name evidence="2" type="ORF">ROZALSC1DRAFT_29079</name>
</gene>
<reference evidence="3" key="1">
    <citation type="journal article" date="2018" name="Nat. Microbiol.">
        <title>Leveraging single-cell genomics to expand the fungal tree of life.</title>
        <authorList>
            <person name="Ahrendt S.R."/>
            <person name="Quandt C.A."/>
            <person name="Ciobanu D."/>
            <person name="Clum A."/>
            <person name="Salamov A."/>
            <person name="Andreopoulos B."/>
            <person name="Cheng J.F."/>
            <person name="Woyke T."/>
            <person name="Pelin A."/>
            <person name="Henrissat B."/>
            <person name="Reynolds N.K."/>
            <person name="Benny G.L."/>
            <person name="Smith M.E."/>
            <person name="James T.Y."/>
            <person name="Grigoriev I.V."/>
        </authorList>
    </citation>
    <scope>NUCLEOTIDE SEQUENCE [LARGE SCALE GENOMIC DNA]</scope>
    <source>
        <strain evidence="3">CSF55</strain>
    </source>
</reference>
<evidence type="ECO:0000256" key="1">
    <source>
        <dbReference type="SAM" id="Coils"/>
    </source>
</evidence>
<keyword evidence="1" id="KW-0175">Coiled coil</keyword>
<dbReference type="AlphaFoldDB" id="A0A4P9YIB4"/>
<feature type="non-terminal residue" evidence="2">
    <location>
        <position position="272"/>
    </location>
</feature>